<sequence>MEIKELEKIASQVRRDIVRMVHACQSGHPGGSLGCTELFVALYFDQMHLKEKEGEVVFDMDGKDEDLFFLSNGHISPVWYSVLARKGYFPVSELATFRKIDSRLQGHPTTHEGLPGIRVASGSLGQGMSVAMGAALSKRLDKDDHLVYVLMGDGEQQEGQVWEAANFAPHHEIGHLIAFIDLNGQQIDGPTIKVMNNRDLGEKYKAFGWEVMHIEQGNDMAAVVKGITEARSKAGHGKPVMVLLETGMGYGVDFMMGSHKWHGVAPNDEQLATALDQLDETMGDY</sequence>
<organism evidence="5 6">
    <name type="scientific">Salmonirosea aquatica</name>
    <dbReference type="NCBI Taxonomy" id="2654236"/>
    <lineage>
        <taxon>Bacteria</taxon>
        <taxon>Pseudomonadati</taxon>
        <taxon>Bacteroidota</taxon>
        <taxon>Cytophagia</taxon>
        <taxon>Cytophagales</taxon>
        <taxon>Spirosomataceae</taxon>
        <taxon>Salmonirosea</taxon>
    </lineage>
</organism>
<dbReference type="Gene3D" id="3.40.50.970">
    <property type="match status" value="1"/>
</dbReference>
<dbReference type="PROSITE" id="PS51257">
    <property type="entry name" value="PROKAR_LIPOPROTEIN"/>
    <property type="match status" value="1"/>
</dbReference>
<dbReference type="CDD" id="cd02012">
    <property type="entry name" value="TPP_TK"/>
    <property type="match status" value="1"/>
</dbReference>
<dbReference type="SUPFAM" id="SSF52518">
    <property type="entry name" value="Thiamin diphosphate-binding fold (THDP-binding)"/>
    <property type="match status" value="1"/>
</dbReference>
<accession>A0A7C9B9X4</accession>
<keyword evidence="6" id="KW-1185">Reference proteome</keyword>
<dbReference type="PANTHER" id="PTHR47514:SF1">
    <property type="entry name" value="TRANSKETOLASE N-TERMINAL SECTION-RELATED"/>
    <property type="match status" value="1"/>
</dbReference>
<evidence type="ECO:0000313" key="6">
    <source>
        <dbReference type="Proteomes" id="UP000479293"/>
    </source>
</evidence>
<dbReference type="Pfam" id="PF00456">
    <property type="entry name" value="Transketolase_N"/>
    <property type="match status" value="1"/>
</dbReference>
<dbReference type="AlphaFoldDB" id="A0A7C9B9X4"/>
<evidence type="ECO:0000256" key="3">
    <source>
        <dbReference type="ARBA" id="ARBA00023052"/>
    </source>
</evidence>
<dbReference type="InterPro" id="IPR029061">
    <property type="entry name" value="THDP-binding"/>
</dbReference>
<comment type="similarity">
    <text evidence="2">Belongs to the transketolase family.</text>
</comment>
<evidence type="ECO:0000256" key="1">
    <source>
        <dbReference type="ARBA" id="ARBA00001964"/>
    </source>
</evidence>
<evidence type="ECO:0000313" key="5">
    <source>
        <dbReference type="EMBL" id="MPR32298.1"/>
    </source>
</evidence>
<name>A0A7C9B9X4_9BACT</name>
<gene>
    <name evidence="5" type="ORF">GBK04_02785</name>
</gene>
<comment type="cofactor">
    <cofactor evidence="1">
        <name>thiamine diphosphate</name>
        <dbReference type="ChEBI" id="CHEBI:58937"/>
    </cofactor>
</comment>
<dbReference type="InterPro" id="IPR005474">
    <property type="entry name" value="Transketolase_N"/>
</dbReference>
<comment type="caution">
    <text evidence="5">The sequence shown here is derived from an EMBL/GenBank/DDBJ whole genome shotgun (WGS) entry which is preliminary data.</text>
</comment>
<feature type="domain" description="Transketolase N-terminal" evidence="4">
    <location>
        <begin position="8"/>
        <end position="274"/>
    </location>
</feature>
<dbReference type="PANTHER" id="PTHR47514">
    <property type="entry name" value="TRANSKETOLASE N-TERMINAL SECTION-RELATED"/>
    <property type="match status" value="1"/>
</dbReference>
<protein>
    <submittedName>
        <fullName evidence="5">Transketolase</fullName>
    </submittedName>
</protein>
<dbReference type="Proteomes" id="UP000479293">
    <property type="component" value="Unassembled WGS sequence"/>
</dbReference>
<evidence type="ECO:0000256" key="2">
    <source>
        <dbReference type="ARBA" id="ARBA00007131"/>
    </source>
</evidence>
<evidence type="ECO:0000259" key="4">
    <source>
        <dbReference type="Pfam" id="PF00456"/>
    </source>
</evidence>
<proteinExistence type="inferred from homology"/>
<dbReference type="EMBL" id="WHLY01000002">
    <property type="protein sequence ID" value="MPR32298.1"/>
    <property type="molecule type" value="Genomic_DNA"/>
</dbReference>
<reference evidence="5 6" key="1">
    <citation type="submission" date="2019-10" db="EMBL/GenBank/DDBJ databases">
        <title>Draft Genome Sequence of Cytophagaceae sp. SJW1-29.</title>
        <authorList>
            <person name="Choi A."/>
        </authorList>
    </citation>
    <scope>NUCLEOTIDE SEQUENCE [LARGE SCALE GENOMIC DNA]</scope>
    <source>
        <strain evidence="5 6">SJW1-29</strain>
    </source>
</reference>
<keyword evidence="3" id="KW-0786">Thiamine pyrophosphate</keyword>